<feature type="compositionally biased region" description="Basic and acidic residues" evidence="1">
    <location>
        <begin position="1060"/>
        <end position="1074"/>
    </location>
</feature>
<evidence type="ECO:0000313" key="3">
    <source>
        <dbReference type="Proteomes" id="UP000318571"/>
    </source>
</evidence>
<feature type="compositionally biased region" description="Acidic residues" evidence="1">
    <location>
        <begin position="559"/>
        <end position="603"/>
    </location>
</feature>
<dbReference type="AlphaFoldDB" id="A0A553NQB7"/>
<feature type="compositionally biased region" description="Polar residues" evidence="1">
    <location>
        <begin position="890"/>
        <end position="905"/>
    </location>
</feature>
<feature type="compositionally biased region" description="Basic residues" evidence="1">
    <location>
        <begin position="808"/>
        <end position="817"/>
    </location>
</feature>
<feature type="region of interest" description="Disordered" evidence="1">
    <location>
        <begin position="93"/>
        <end position="121"/>
    </location>
</feature>
<feature type="region of interest" description="Disordered" evidence="1">
    <location>
        <begin position="515"/>
        <end position="603"/>
    </location>
</feature>
<feature type="compositionally biased region" description="Basic and acidic residues" evidence="1">
    <location>
        <begin position="965"/>
        <end position="981"/>
    </location>
</feature>
<feature type="compositionally biased region" description="Basic and acidic residues" evidence="1">
    <location>
        <begin position="345"/>
        <end position="366"/>
    </location>
</feature>
<feature type="compositionally biased region" description="Basic residues" evidence="1">
    <location>
        <begin position="791"/>
        <end position="800"/>
    </location>
</feature>
<dbReference type="Proteomes" id="UP000318571">
    <property type="component" value="Chromosome 4"/>
</dbReference>
<protein>
    <submittedName>
        <fullName evidence="2">Uncharacterized protein</fullName>
    </submittedName>
</protein>
<feature type="compositionally biased region" description="Basic residues" evidence="1">
    <location>
        <begin position="1099"/>
        <end position="1120"/>
    </location>
</feature>
<evidence type="ECO:0000256" key="1">
    <source>
        <dbReference type="SAM" id="MobiDB-lite"/>
    </source>
</evidence>
<feature type="compositionally biased region" description="Basic residues" evidence="1">
    <location>
        <begin position="771"/>
        <end position="782"/>
    </location>
</feature>
<feature type="compositionally biased region" description="Low complexity" evidence="1">
    <location>
        <begin position="1138"/>
        <end position="1147"/>
    </location>
</feature>
<feature type="region of interest" description="Disordered" evidence="1">
    <location>
        <begin position="345"/>
        <end position="373"/>
    </location>
</feature>
<sequence>MAWAGLRGSGGFGGSAVVCQIPDCTTTQGEIEHLQEGSGREIVRVRLSVLADVSLANAPQIHDLLQMEKPAKRKTIQVCFKHPDLLKQAREACVARREDGRPPHPSPHDAERSDPLPLRPRLPRETDVFAHTEVSGVSPAATTHVLCHPLPYPTAPPPVPVERKGLIPLPPLEVLNPTEPTTPPKVIICKKDRGGKLCGCAFPCSLTFRSQMLLKIHDLLQMEKPAKRKTIQRGEGESKTRTGHEYRHAGLISYLGDRAGIPDCTTTQGEIEVELNHFLASYCSICKKDRGGKLCGCAFPCSLTFRSQMLLKIHDLLQMEKPAKRKTIQVCFKHPDLLKQAREACVARREDGRPPHPSPHDAERSDPLPLRPRLPRETDVFAHTEVSGVSPAATTHVLCHPLPYPTAPPPVPVERKGLIPLPPLEVLNPTEPTTPPKVMCIQFDDNDIVDDSTGFQAEPAAIMDPSEDKAPMNQPSQGPSEISGMFEPPHRSESVLEPVTEAFLRNVPIMHEEEPPALADPSTQNSGPSHVPDKTDQTNPQSSLAVESRTPPDILVEPENNDQEYEESIMDDESLLESDENDGLTETDDEDLDSTSDEYESSMEEDIVDDLFQNIDKDRFKDPNKRFKICYQGYDQKVLSREMKDMVYRPHLHDLELICKDGAMTSSSLLIGSMSRFMYNVLQDAPWFDHLKMVIMPDVKRKDLSVLISLLFNPEKLANLPLRKVKRVERVAKQLQIDWNTLAAKENLVPAKPLHTEDAANNSKTGVFKGRNPKPRGPRKPKASQLGEKKLSKRQPKKAMKPQVVIPGKKKLGRPRKNPIPDEAVKTELGPIPNAQQESQNDPSSSNPPLPPKRPGRKRKVPFDSLGSNPSVELQPLKESATAKRRKSSKNMVQDPNPTQVTSQIPPAEIMETVCEEEPEPAQTHAKDEDDELVGQTSGPKTKRMAKKSTIQSQEEASPNLLDIKSTDKATKTHNRPEEPARSSATSTPTPSLGRASTPNRRKNEAPKKIERWDVKELQDFLANPIDEEISNVELIQPSKSDRADKANPKRLSKNGTASEGERESSKAESETRMSSRRRPAKPRELNTTKPEEVEVKPRARSQGRNRGRTRVRSSGRTRKTGSEVLSSTFEDTDASHPSNVSVSSNPKTGEDNHDNVEDEDTRRDLRNYRGLRA</sequence>
<proteinExistence type="predicted"/>
<feature type="compositionally biased region" description="Low complexity" evidence="1">
    <location>
        <begin position="982"/>
        <end position="992"/>
    </location>
</feature>
<evidence type="ECO:0000313" key="2">
    <source>
        <dbReference type="EMBL" id="TRY67626.1"/>
    </source>
</evidence>
<name>A0A553NQB7_TIGCA</name>
<keyword evidence="3" id="KW-1185">Reference proteome</keyword>
<comment type="caution">
    <text evidence="2">The sequence shown here is derived from an EMBL/GenBank/DDBJ whole genome shotgun (WGS) entry which is preliminary data.</text>
</comment>
<organism evidence="2 3">
    <name type="scientific">Tigriopus californicus</name>
    <name type="common">Marine copepod</name>
    <dbReference type="NCBI Taxonomy" id="6832"/>
    <lineage>
        <taxon>Eukaryota</taxon>
        <taxon>Metazoa</taxon>
        <taxon>Ecdysozoa</taxon>
        <taxon>Arthropoda</taxon>
        <taxon>Crustacea</taxon>
        <taxon>Multicrustacea</taxon>
        <taxon>Hexanauplia</taxon>
        <taxon>Copepoda</taxon>
        <taxon>Harpacticoida</taxon>
        <taxon>Harpacticidae</taxon>
        <taxon>Tigriopus</taxon>
    </lineage>
</organism>
<feature type="compositionally biased region" description="Basic and acidic residues" evidence="1">
    <location>
        <begin position="1082"/>
        <end position="1098"/>
    </location>
</feature>
<feature type="region of interest" description="Disordered" evidence="1">
    <location>
        <begin position="464"/>
        <end position="493"/>
    </location>
</feature>
<reference evidence="2 3" key="1">
    <citation type="journal article" date="2018" name="Nat. Ecol. Evol.">
        <title>Genomic signatures of mitonuclear coevolution across populations of Tigriopus californicus.</title>
        <authorList>
            <person name="Barreto F.S."/>
            <person name="Watson E.T."/>
            <person name="Lima T.G."/>
            <person name="Willett C.S."/>
            <person name="Edmands S."/>
            <person name="Li W."/>
            <person name="Burton R.S."/>
        </authorList>
    </citation>
    <scope>NUCLEOTIDE SEQUENCE [LARGE SCALE GENOMIC DNA]</scope>
    <source>
        <strain evidence="2 3">San Diego</strain>
    </source>
</reference>
<feature type="compositionally biased region" description="Basic and acidic residues" evidence="1">
    <location>
        <begin position="93"/>
        <end position="114"/>
    </location>
</feature>
<feature type="region of interest" description="Disordered" evidence="1">
    <location>
        <begin position="753"/>
        <end position="1174"/>
    </location>
</feature>
<gene>
    <name evidence="2" type="ORF">TCAL_15865</name>
</gene>
<accession>A0A553NQB7</accession>
<feature type="compositionally biased region" description="Basic and acidic residues" evidence="1">
    <location>
        <begin position="1002"/>
        <end position="1019"/>
    </location>
</feature>
<feature type="compositionally biased region" description="Basic and acidic residues" evidence="1">
    <location>
        <begin position="1149"/>
        <end position="1168"/>
    </location>
</feature>
<dbReference type="EMBL" id="VCGU01000011">
    <property type="protein sequence ID" value="TRY67626.1"/>
    <property type="molecule type" value="Genomic_DNA"/>
</dbReference>